<organism evidence="1 2">
    <name type="scientific">Chryseobacterium lathyri</name>
    <dbReference type="NCBI Taxonomy" id="395933"/>
    <lineage>
        <taxon>Bacteria</taxon>
        <taxon>Pseudomonadati</taxon>
        <taxon>Bacteroidota</taxon>
        <taxon>Flavobacteriia</taxon>
        <taxon>Flavobacteriales</taxon>
        <taxon>Weeksellaceae</taxon>
        <taxon>Chryseobacterium group</taxon>
        <taxon>Chryseobacterium</taxon>
    </lineage>
</organism>
<protein>
    <submittedName>
        <fullName evidence="1">Uncharacterized protein</fullName>
    </submittedName>
</protein>
<reference evidence="1 2" key="1">
    <citation type="submission" date="2019-07" db="EMBL/GenBank/DDBJ databases">
        <title>Whole genome shotgun sequence of Chryseobacterium lathyri NBRC 105250.</title>
        <authorList>
            <person name="Hosoyama A."/>
            <person name="Uohara A."/>
            <person name="Ohji S."/>
            <person name="Ichikawa N."/>
        </authorList>
    </citation>
    <scope>NUCLEOTIDE SEQUENCE [LARGE SCALE GENOMIC DNA]</scope>
    <source>
        <strain evidence="1 2">NBRC 105250</strain>
    </source>
</reference>
<dbReference type="EMBL" id="BJYI01000003">
    <property type="protein sequence ID" value="GEN70910.1"/>
    <property type="molecule type" value="Genomic_DNA"/>
</dbReference>
<sequence>MTIPLLDIVFQNDRYYLLFDDEKILEAPAAREWHVYADGQYICSVSNCKVSELLKVPGKIFLETRENLNKLENSFRRLKNVTLSSDKINI</sequence>
<comment type="caution">
    <text evidence="1">The sequence shown here is derived from an EMBL/GenBank/DDBJ whole genome shotgun (WGS) entry which is preliminary data.</text>
</comment>
<dbReference type="RefSeq" id="WP_111953022.1">
    <property type="nucleotide sequence ID" value="NZ_BJYI01000003.1"/>
</dbReference>
<accession>A0A511Y6U1</accession>
<evidence type="ECO:0000313" key="1">
    <source>
        <dbReference type="EMBL" id="GEN70910.1"/>
    </source>
</evidence>
<dbReference type="OrthoDB" id="1262883at2"/>
<dbReference type="Proteomes" id="UP000321150">
    <property type="component" value="Unassembled WGS sequence"/>
</dbReference>
<gene>
    <name evidence="1" type="ORF">CLA01_09820</name>
</gene>
<name>A0A511Y6U1_9FLAO</name>
<proteinExistence type="predicted"/>
<dbReference type="AlphaFoldDB" id="A0A511Y6U1"/>
<evidence type="ECO:0000313" key="2">
    <source>
        <dbReference type="Proteomes" id="UP000321150"/>
    </source>
</evidence>